<accession>A0A2R5GUU3</accession>
<evidence type="ECO:0000256" key="6">
    <source>
        <dbReference type="ARBA" id="ARBA00039153"/>
    </source>
</evidence>
<dbReference type="Pfam" id="PF00106">
    <property type="entry name" value="adh_short"/>
    <property type="match status" value="1"/>
</dbReference>
<dbReference type="Proteomes" id="UP000241890">
    <property type="component" value="Unassembled WGS sequence"/>
</dbReference>
<name>A0A2R5GUU3_9STRA</name>
<comment type="caution">
    <text evidence="9">The sequence shown here is derived from an EMBL/GenBank/DDBJ whole genome shotgun (WGS) entry which is preliminary data.</text>
</comment>
<evidence type="ECO:0000256" key="2">
    <source>
        <dbReference type="ARBA" id="ARBA00011738"/>
    </source>
</evidence>
<keyword evidence="10" id="KW-1185">Reference proteome</keyword>
<gene>
    <name evidence="9" type="ORF">FCC1311_103122</name>
</gene>
<dbReference type="GO" id="GO:0006559">
    <property type="term" value="P:L-phenylalanine catabolic process"/>
    <property type="evidence" value="ECO:0007669"/>
    <property type="project" value="TreeGrafter"/>
</dbReference>
<dbReference type="OrthoDB" id="1204at2759"/>
<comment type="subunit">
    <text evidence="2">Homodimer.</text>
</comment>
<comment type="similarity">
    <text evidence="1">Belongs to the short-chain dehydrogenases/reductases (SDR) family.</text>
</comment>
<dbReference type="SUPFAM" id="SSF51735">
    <property type="entry name" value="NAD(P)-binding Rossmann-fold domains"/>
    <property type="match status" value="1"/>
</dbReference>
<keyword evidence="5" id="KW-0783">Tetrahydrobiopterin biosynthesis</keyword>
<evidence type="ECO:0000256" key="1">
    <source>
        <dbReference type="ARBA" id="ARBA00006484"/>
    </source>
</evidence>
<dbReference type="PROSITE" id="PS00061">
    <property type="entry name" value="ADH_SHORT"/>
    <property type="match status" value="1"/>
</dbReference>
<protein>
    <recommendedName>
        <fullName evidence="7">Dihydropteridine reductase</fullName>
        <ecNumber evidence="6">1.5.1.34</ecNumber>
    </recommendedName>
    <alternativeName>
        <fullName evidence="8">Quinoid dihydropteridine reductase</fullName>
    </alternativeName>
</protein>
<dbReference type="PANTHER" id="PTHR15104:SF0">
    <property type="entry name" value="DIHYDROPTERIDINE REDUCTASE"/>
    <property type="match status" value="1"/>
</dbReference>
<dbReference type="GO" id="GO:0005737">
    <property type="term" value="C:cytoplasm"/>
    <property type="evidence" value="ECO:0007669"/>
    <property type="project" value="TreeGrafter"/>
</dbReference>
<reference evidence="9 10" key="1">
    <citation type="submission" date="2017-12" db="EMBL/GenBank/DDBJ databases">
        <title>Sequencing, de novo assembly and annotation of complete genome of a new Thraustochytrid species, strain FCC1311.</title>
        <authorList>
            <person name="Sedici K."/>
            <person name="Godart F."/>
            <person name="Aiese Cigliano R."/>
            <person name="Sanseverino W."/>
            <person name="Barakat M."/>
            <person name="Ortet P."/>
            <person name="Marechal E."/>
            <person name="Cagnac O."/>
            <person name="Amato A."/>
        </authorList>
    </citation>
    <scope>NUCLEOTIDE SEQUENCE [LARGE SCALE GENOMIC DNA]</scope>
</reference>
<dbReference type="GO" id="GO:0004155">
    <property type="term" value="F:6,7-dihydropteridine reductase activity"/>
    <property type="evidence" value="ECO:0007669"/>
    <property type="project" value="UniProtKB-EC"/>
</dbReference>
<dbReference type="EC" id="1.5.1.34" evidence="6"/>
<organism evidence="9 10">
    <name type="scientific">Hondaea fermentalgiana</name>
    <dbReference type="NCBI Taxonomy" id="2315210"/>
    <lineage>
        <taxon>Eukaryota</taxon>
        <taxon>Sar</taxon>
        <taxon>Stramenopiles</taxon>
        <taxon>Bigyra</taxon>
        <taxon>Labyrinthulomycetes</taxon>
        <taxon>Thraustochytrida</taxon>
        <taxon>Thraustochytriidae</taxon>
        <taxon>Hondaea</taxon>
    </lineage>
</organism>
<evidence type="ECO:0000256" key="4">
    <source>
        <dbReference type="ARBA" id="ARBA00023002"/>
    </source>
</evidence>
<dbReference type="PANTHER" id="PTHR15104">
    <property type="entry name" value="DIHYDROPTERIDINE REDUCTASE"/>
    <property type="match status" value="1"/>
</dbReference>
<dbReference type="GO" id="GO:0070402">
    <property type="term" value="F:NADPH binding"/>
    <property type="evidence" value="ECO:0007669"/>
    <property type="project" value="TreeGrafter"/>
</dbReference>
<dbReference type="GO" id="GO:0070404">
    <property type="term" value="F:NADH binding"/>
    <property type="evidence" value="ECO:0007669"/>
    <property type="project" value="TreeGrafter"/>
</dbReference>
<sequence length="232" mass="24253">MQRVLVVGGAGALGSAVARRFASAGNWEVASLDRIASKVDVKVDLGAKSAMQTASWEERLRSAHDEIDQWAGGDGLQAVVHVAGGFAMGGFEDGVGPVESMWEMNVQSAFTAAALAATHLGSPGLLVLTGAQAARKAGGTGFAVGYGMSKAATHQLATDFANEYCAMSQRSCKCILPGTIDTPANREAMPDADHATWTSPDVIADRIFGWAQPSSFDASKPQDIQHDLFVEV</sequence>
<evidence type="ECO:0000313" key="9">
    <source>
        <dbReference type="EMBL" id="GBG34089.1"/>
    </source>
</evidence>
<dbReference type="InterPro" id="IPR036291">
    <property type="entry name" value="NAD(P)-bd_dom_sf"/>
</dbReference>
<evidence type="ECO:0000256" key="8">
    <source>
        <dbReference type="ARBA" id="ARBA00041348"/>
    </source>
</evidence>
<evidence type="ECO:0000256" key="5">
    <source>
        <dbReference type="ARBA" id="ARBA00023007"/>
    </source>
</evidence>
<evidence type="ECO:0000313" key="10">
    <source>
        <dbReference type="Proteomes" id="UP000241890"/>
    </source>
</evidence>
<evidence type="ECO:0000256" key="7">
    <source>
        <dbReference type="ARBA" id="ARBA00039520"/>
    </source>
</evidence>
<dbReference type="GO" id="GO:0006729">
    <property type="term" value="P:tetrahydrobiopterin biosynthetic process"/>
    <property type="evidence" value="ECO:0007669"/>
    <property type="project" value="UniProtKB-KW"/>
</dbReference>
<dbReference type="InParanoid" id="A0A2R5GUU3"/>
<keyword evidence="3" id="KW-0521">NADP</keyword>
<dbReference type="PRINTS" id="PR00081">
    <property type="entry name" value="GDHRDH"/>
</dbReference>
<proteinExistence type="inferred from homology"/>
<dbReference type="InterPro" id="IPR002347">
    <property type="entry name" value="SDR_fam"/>
</dbReference>
<dbReference type="Gene3D" id="3.40.50.720">
    <property type="entry name" value="NAD(P)-binding Rossmann-like Domain"/>
    <property type="match status" value="1"/>
</dbReference>
<keyword evidence="4" id="KW-0560">Oxidoreductase</keyword>
<dbReference type="EMBL" id="BEYU01000179">
    <property type="protein sequence ID" value="GBG34089.1"/>
    <property type="molecule type" value="Genomic_DNA"/>
</dbReference>
<evidence type="ECO:0000256" key="3">
    <source>
        <dbReference type="ARBA" id="ARBA00022857"/>
    </source>
</evidence>
<dbReference type="InterPro" id="IPR020904">
    <property type="entry name" value="Sc_DH/Rdtase_CS"/>
</dbReference>
<dbReference type="AlphaFoldDB" id="A0A2R5GUU3"/>